<dbReference type="OMA" id="IKANNHT"/>
<accession>A0A915JRS1</accession>
<dbReference type="SUPFAM" id="SSF48239">
    <property type="entry name" value="Terpenoid cyclases/Protein prenyltransferases"/>
    <property type="match status" value="1"/>
</dbReference>
<dbReference type="GO" id="GO:0003824">
    <property type="term" value="F:catalytic activity"/>
    <property type="evidence" value="ECO:0007669"/>
    <property type="project" value="InterPro"/>
</dbReference>
<dbReference type="Pfam" id="PF00432">
    <property type="entry name" value="Prenyltrans"/>
    <property type="match status" value="1"/>
</dbReference>
<evidence type="ECO:0000313" key="3">
    <source>
        <dbReference type="Proteomes" id="UP000887565"/>
    </source>
</evidence>
<evidence type="ECO:0000259" key="2">
    <source>
        <dbReference type="Pfam" id="PF00432"/>
    </source>
</evidence>
<dbReference type="AlphaFoldDB" id="A0A915JRS1"/>
<dbReference type="InterPro" id="IPR001330">
    <property type="entry name" value="Prenyltrans"/>
</dbReference>
<sequence>MLDCIHFIDTPKAVAFTLSTQDAQIGGFGKYADVTPDLLHTYLSLAGLSILNMDGLRPLDPTLNITFRSLMRKSQNSIKANNHTNNLPASNAFTGHCI</sequence>
<dbReference type="WBParaSite" id="nRc.2.0.1.t28566-RA">
    <property type="protein sequence ID" value="nRc.2.0.1.t28566-RA"/>
    <property type="gene ID" value="nRc.2.0.1.g28566"/>
</dbReference>
<keyword evidence="1" id="KW-0677">Repeat</keyword>
<keyword evidence="3" id="KW-1185">Reference proteome</keyword>
<reference evidence="4" key="1">
    <citation type="submission" date="2022-11" db="UniProtKB">
        <authorList>
            <consortium name="WormBaseParasite"/>
        </authorList>
    </citation>
    <scope>IDENTIFICATION</scope>
</reference>
<evidence type="ECO:0000256" key="1">
    <source>
        <dbReference type="ARBA" id="ARBA00022737"/>
    </source>
</evidence>
<proteinExistence type="predicted"/>
<feature type="domain" description="Prenyltransferase alpha-alpha toroid" evidence="2">
    <location>
        <begin position="1"/>
        <end position="65"/>
    </location>
</feature>
<name>A0A915JRS1_ROMCU</name>
<dbReference type="Proteomes" id="UP000887565">
    <property type="component" value="Unplaced"/>
</dbReference>
<organism evidence="3 4">
    <name type="scientific">Romanomermis culicivorax</name>
    <name type="common">Nematode worm</name>
    <dbReference type="NCBI Taxonomy" id="13658"/>
    <lineage>
        <taxon>Eukaryota</taxon>
        <taxon>Metazoa</taxon>
        <taxon>Ecdysozoa</taxon>
        <taxon>Nematoda</taxon>
        <taxon>Enoplea</taxon>
        <taxon>Dorylaimia</taxon>
        <taxon>Mermithida</taxon>
        <taxon>Mermithoidea</taxon>
        <taxon>Mermithidae</taxon>
        <taxon>Romanomermis</taxon>
    </lineage>
</organism>
<evidence type="ECO:0000313" key="4">
    <source>
        <dbReference type="WBParaSite" id="nRc.2.0.1.t28566-RA"/>
    </source>
</evidence>
<dbReference type="Gene3D" id="1.50.10.20">
    <property type="match status" value="1"/>
</dbReference>
<protein>
    <recommendedName>
        <fullName evidence="2">Prenyltransferase alpha-alpha toroid domain-containing protein</fullName>
    </recommendedName>
</protein>
<dbReference type="InterPro" id="IPR008930">
    <property type="entry name" value="Terpenoid_cyclase/PrenylTrfase"/>
</dbReference>